<dbReference type="RefSeq" id="XP_005769856.1">
    <property type="nucleotide sequence ID" value="XM_005769799.1"/>
</dbReference>
<organism evidence="2 3">
    <name type="scientific">Emiliania huxleyi (strain CCMP1516)</name>
    <dbReference type="NCBI Taxonomy" id="280463"/>
    <lineage>
        <taxon>Eukaryota</taxon>
        <taxon>Haptista</taxon>
        <taxon>Haptophyta</taxon>
        <taxon>Prymnesiophyceae</taxon>
        <taxon>Isochrysidales</taxon>
        <taxon>Noelaerhabdaceae</taxon>
        <taxon>Emiliania</taxon>
    </lineage>
</organism>
<dbReference type="EnsemblProtists" id="EOD17427">
    <property type="protein sequence ID" value="EOD17427"/>
    <property type="gene ID" value="EMIHUDRAFT_210134"/>
</dbReference>
<name>A0A0D3J1P2_EMIH1</name>
<dbReference type="GeneID" id="17263577"/>
<dbReference type="PaxDb" id="2903-EOD17427"/>
<evidence type="ECO:0000313" key="3">
    <source>
        <dbReference type="Proteomes" id="UP000013827"/>
    </source>
</evidence>
<proteinExistence type="predicted"/>
<accession>A0A0D3J1P2</accession>
<evidence type="ECO:0000313" key="2">
    <source>
        <dbReference type="EnsemblProtists" id="EOD17427"/>
    </source>
</evidence>
<protein>
    <submittedName>
        <fullName evidence="2">Uncharacterized protein</fullName>
    </submittedName>
</protein>
<evidence type="ECO:0000256" key="1">
    <source>
        <dbReference type="SAM" id="MobiDB-lite"/>
    </source>
</evidence>
<reference evidence="2" key="2">
    <citation type="submission" date="2024-10" db="UniProtKB">
        <authorList>
            <consortium name="EnsemblProtists"/>
        </authorList>
    </citation>
    <scope>IDENTIFICATION</scope>
</reference>
<feature type="region of interest" description="Disordered" evidence="1">
    <location>
        <begin position="75"/>
        <end position="99"/>
    </location>
</feature>
<dbReference type="Proteomes" id="UP000013827">
    <property type="component" value="Unassembled WGS sequence"/>
</dbReference>
<keyword evidence="3" id="KW-1185">Reference proteome</keyword>
<reference evidence="3" key="1">
    <citation type="journal article" date="2013" name="Nature">
        <title>Pan genome of the phytoplankton Emiliania underpins its global distribution.</title>
        <authorList>
            <person name="Read B.A."/>
            <person name="Kegel J."/>
            <person name="Klute M.J."/>
            <person name="Kuo A."/>
            <person name="Lefebvre S.C."/>
            <person name="Maumus F."/>
            <person name="Mayer C."/>
            <person name="Miller J."/>
            <person name="Monier A."/>
            <person name="Salamov A."/>
            <person name="Young J."/>
            <person name="Aguilar M."/>
            <person name="Claverie J.M."/>
            <person name="Frickenhaus S."/>
            <person name="Gonzalez K."/>
            <person name="Herman E.K."/>
            <person name="Lin Y.C."/>
            <person name="Napier J."/>
            <person name="Ogata H."/>
            <person name="Sarno A.F."/>
            <person name="Shmutz J."/>
            <person name="Schroeder D."/>
            <person name="de Vargas C."/>
            <person name="Verret F."/>
            <person name="von Dassow P."/>
            <person name="Valentin K."/>
            <person name="Van de Peer Y."/>
            <person name="Wheeler G."/>
            <person name="Dacks J.B."/>
            <person name="Delwiche C.F."/>
            <person name="Dyhrman S.T."/>
            <person name="Glockner G."/>
            <person name="John U."/>
            <person name="Richards T."/>
            <person name="Worden A.Z."/>
            <person name="Zhang X."/>
            <person name="Grigoriev I.V."/>
            <person name="Allen A.E."/>
            <person name="Bidle K."/>
            <person name="Borodovsky M."/>
            <person name="Bowler C."/>
            <person name="Brownlee C."/>
            <person name="Cock J.M."/>
            <person name="Elias M."/>
            <person name="Gladyshev V.N."/>
            <person name="Groth M."/>
            <person name="Guda C."/>
            <person name="Hadaegh A."/>
            <person name="Iglesias-Rodriguez M.D."/>
            <person name="Jenkins J."/>
            <person name="Jones B.M."/>
            <person name="Lawson T."/>
            <person name="Leese F."/>
            <person name="Lindquist E."/>
            <person name="Lobanov A."/>
            <person name="Lomsadze A."/>
            <person name="Malik S.B."/>
            <person name="Marsh M.E."/>
            <person name="Mackinder L."/>
            <person name="Mock T."/>
            <person name="Mueller-Roeber B."/>
            <person name="Pagarete A."/>
            <person name="Parker M."/>
            <person name="Probert I."/>
            <person name="Quesneville H."/>
            <person name="Raines C."/>
            <person name="Rensing S.A."/>
            <person name="Riano-Pachon D.M."/>
            <person name="Richier S."/>
            <person name="Rokitta S."/>
            <person name="Shiraiwa Y."/>
            <person name="Soanes D.M."/>
            <person name="van der Giezen M."/>
            <person name="Wahlund T.M."/>
            <person name="Williams B."/>
            <person name="Wilson W."/>
            <person name="Wolfe G."/>
            <person name="Wurch L.L."/>
        </authorList>
    </citation>
    <scope>NUCLEOTIDE SEQUENCE</scope>
</reference>
<sequence length="99" mass="9926">MSDPASGFPGVYDQMGNRAEQPNVLCAVLVRSGSGGEAWHETRVLDEEPFLGGEDGGDGGELGVGDASALGASEATLGDASTGTPKNYYAGAAGHKKAI</sequence>
<dbReference type="AlphaFoldDB" id="A0A0D3J1P2"/>
<dbReference type="HOGENOM" id="CLU_2325132_0_0_1"/>
<dbReference type="KEGG" id="ehx:EMIHUDRAFT_210134"/>